<dbReference type="AlphaFoldDB" id="M0NXI1"/>
<reference evidence="3 4" key="1">
    <citation type="journal article" date="2014" name="PLoS Genet.">
        <title>Phylogenetically driven sequencing of extremely halophilic archaea reveals strategies for static and dynamic osmo-response.</title>
        <authorList>
            <person name="Becker E.A."/>
            <person name="Seitzer P.M."/>
            <person name="Tritt A."/>
            <person name="Larsen D."/>
            <person name="Krusor M."/>
            <person name="Yao A.I."/>
            <person name="Wu D."/>
            <person name="Madern D."/>
            <person name="Eisen J.A."/>
            <person name="Darling A.E."/>
            <person name="Facciotti M.T."/>
        </authorList>
    </citation>
    <scope>NUCLEOTIDE SEQUENCE [LARGE SCALE GENOMIC DNA]</scope>
    <source>
        <strain evidence="3 4">JCM 13561</strain>
    </source>
</reference>
<dbReference type="PANTHER" id="PTHR21198:SF7">
    <property type="entry name" value="ASPARTATE-GLUTAMATE RACEMASE FAMILY"/>
    <property type="match status" value="1"/>
</dbReference>
<comment type="similarity">
    <text evidence="1">Belongs to the aspartate/glutamate racemases family.</text>
</comment>
<dbReference type="InterPro" id="IPR001920">
    <property type="entry name" value="Asp/Glu_race"/>
</dbReference>
<gene>
    <name evidence="3" type="ORF">C470_07214</name>
</gene>
<accession>M0NXI1</accession>
<dbReference type="InterPro" id="IPR004380">
    <property type="entry name" value="Asp_race"/>
</dbReference>
<comment type="caution">
    <text evidence="3">The sequence shown here is derived from an EMBL/GenBank/DDBJ whole genome shotgun (WGS) entry which is preliminary data.</text>
</comment>
<dbReference type="InterPro" id="IPR015942">
    <property type="entry name" value="Asp/Glu/hydantoin_racemase"/>
</dbReference>
<dbReference type="Pfam" id="PF01177">
    <property type="entry name" value="Asp_Glu_race"/>
    <property type="match status" value="1"/>
</dbReference>
<dbReference type="SUPFAM" id="SSF53681">
    <property type="entry name" value="Aspartate/glutamate racemase"/>
    <property type="match status" value="2"/>
</dbReference>
<evidence type="ECO:0000256" key="2">
    <source>
        <dbReference type="ARBA" id="ARBA00023235"/>
    </source>
</evidence>
<evidence type="ECO:0000256" key="1">
    <source>
        <dbReference type="ARBA" id="ARBA00007847"/>
    </source>
</evidence>
<protein>
    <submittedName>
        <fullName evidence="3">Aspartate racemase</fullName>
    </submittedName>
</protein>
<dbReference type="Proteomes" id="UP000011581">
    <property type="component" value="Unassembled WGS sequence"/>
</dbReference>
<dbReference type="EMBL" id="AOJF01000032">
    <property type="protein sequence ID" value="EMA61295.1"/>
    <property type="molecule type" value="Genomic_DNA"/>
</dbReference>
<sequence>MIGREIEDPVLGILGGMGPEATINFQRELLAETPAEIDQDHIVTLVSNDPKIPDRNAAILDGSESPLPRLQKNAKTLKEAGADVIAMPCNTAHYYYGDLKDSIEAEFINMIQTASNTLEQNGVERAGLLATKTVLDVGIYDSYFANSPVDLVAPENKTRLMEAIYAVKRGDHREATQTLIPVIEYLERRGCEALLIGCSDLSVLSIESELTEYDPITLLARESVERVTERG</sequence>
<keyword evidence="2" id="KW-0413">Isomerase</keyword>
<name>M0NXI1_9EURY</name>
<evidence type="ECO:0000313" key="3">
    <source>
        <dbReference type="EMBL" id="EMA61295.1"/>
    </source>
</evidence>
<dbReference type="NCBIfam" id="TIGR00035">
    <property type="entry name" value="asp_race"/>
    <property type="match status" value="1"/>
</dbReference>
<dbReference type="GO" id="GO:0047661">
    <property type="term" value="F:amino-acid racemase activity"/>
    <property type="evidence" value="ECO:0007669"/>
    <property type="project" value="InterPro"/>
</dbReference>
<organism evidence="3 4">
    <name type="scientific">Halorubrum distributum JCM 13561</name>
    <dbReference type="NCBI Taxonomy" id="1227483"/>
    <lineage>
        <taxon>Archaea</taxon>
        <taxon>Methanobacteriati</taxon>
        <taxon>Methanobacteriota</taxon>
        <taxon>Stenosarchaea group</taxon>
        <taxon>Halobacteria</taxon>
        <taxon>Halobacteriales</taxon>
        <taxon>Haloferacaceae</taxon>
        <taxon>Halorubrum</taxon>
        <taxon>Halorubrum distributum group</taxon>
    </lineage>
</organism>
<dbReference type="PANTHER" id="PTHR21198">
    <property type="entry name" value="GLUTAMATE RACEMASE"/>
    <property type="match status" value="1"/>
</dbReference>
<proteinExistence type="inferred from homology"/>
<dbReference type="PATRIC" id="fig|1227483.3.peg.1417"/>
<dbReference type="Gene3D" id="3.40.50.1860">
    <property type="match status" value="2"/>
</dbReference>
<evidence type="ECO:0000313" key="4">
    <source>
        <dbReference type="Proteomes" id="UP000011581"/>
    </source>
</evidence>